<dbReference type="EMBL" id="JAUSVP010000018">
    <property type="protein sequence ID" value="MDQ0449871.1"/>
    <property type="molecule type" value="Genomic_DNA"/>
</dbReference>
<organism evidence="3 4">
    <name type="scientific">Methylobacterium aerolatum</name>
    <dbReference type="NCBI Taxonomy" id="418708"/>
    <lineage>
        <taxon>Bacteria</taxon>
        <taxon>Pseudomonadati</taxon>
        <taxon>Pseudomonadota</taxon>
        <taxon>Alphaproteobacteria</taxon>
        <taxon>Hyphomicrobiales</taxon>
        <taxon>Methylobacteriaceae</taxon>
        <taxon>Methylobacterium</taxon>
    </lineage>
</organism>
<evidence type="ECO:0000313" key="3">
    <source>
        <dbReference type="EMBL" id="MDQ0449871.1"/>
    </source>
</evidence>
<evidence type="ECO:0000256" key="1">
    <source>
        <dbReference type="SAM" id="MobiDB-lite"/>
    </source>
</evidence>
<accession>A0ABU0I5H7</accession>
<comment type="caution">
    <text evidence="3">The sequence shown here is derived from an EMBL/GenBank/DDBJ whole genome shotgun (WGS) entry which is preliminary data.</text>
</comment>
<sequence length="61" mass="6627">MFLDHEQRPIPPRWEPPGRKSAGRRGENAAITLILLISLLGFVTPVAGGTLVAMVMAIFGR</sequence>
<evidence type="ECO:0000256" key="2">
    <source>
        <dbReference type="SAM" id="Phobius"/>
    </source>
</evidence>
<feature type="region of interest" description="Disordered" evidence="1">
    <location>
        <begin position="1"/>
        <end position="24"/>
    </location>
</feature>
<protein>
    <submittedName>
        <fullName evidence="3">Uncharacterized protein</fullName>
    </submittedName>
</protein>
<dbReference type="Proteomes" id="UP001231124">
    <property type="component" value="Unassembled WGS sequence"/>
</dbReference>
<evidence type="ECO:0000313" key="4">
    <source>
        <dbReference type="Proteomes" id="UP001231124"/>
    </source>
</evidence>
<proteinExistence type="predicted"/>
<reference evidence="3 4" key="1">
    <citation type="submission" date="2023-07" db="EMBL/GenBank/DDBJ databases">
        <title>Genomic Encyclopedia of Type Strains, Phase IV (KMG-IV): sequencing the most valuable type-strain genomes for metagenomic binning, comparative biology and taxonomic classification.</title>
        <authorList>
            <person name="Goeker M."/>
        </authorList>
    </citation>
    <scope>NUCLEOTIDE SEQUENCE [LARGE SCALE GENOMIC DNA]</scope>
    <source>
        <strain evidence="3 4">DSM 19013</strain>
    </source>
</reference>
<keyword evidence="2" id="KW-0812">Transmembrane</keyword>
<keyword evidence="4" id="KW-1185">Reference proteome</keyword>
<name>A0ABU0I5H7_9HYPH</name>
<gene>
    <name evidence="3" type="ORF">QO012_004394</name>
</gene>
<dbReference type="RefSeq" id="WP_238206411.1">
    <property type="nucleotide sequence ID" value="NZ_BPQE01000026.1"/>
</dbReference>
<keyword evidence="2" id="KW-1133">Transmembrane helix</keyword>
<feature type="transmembrane region" description="Helical" evidence="2">
    <location>
        <begin position="29"/>
        <end position="59"/>
    </location>
</feature>
<keyword evidence="2" id="KW-0472">Membrane</keyword>